<evidence type="ECO:0000256" key="10">
    <source>
        <dbReference type="ARBA" id="ARBA00022597"/>
    </source>
</evidence>
<feature type="active site" description="Tele-phosphohistidine intermediate" evidence="18">
    <location>
        <position position="191"/>
    </location>
</feature>
<dbReference type="EMBL" id="DYXG01000085">
    <property type="protein sequence ID" value="HJE97560.1"/>
    <property type="molecule type" value="Genomic_DNA"/>
</dbReference>
<dbReference type="InterPro" id="IPR040442">
    <property type="entry name" value="Pyrv_kinase-like_dom_sf"/>
</dbReference>
<dbReference type="Pfam" id="PF00391">
    <property type="entry name" value="PEP-utilizers"/>
    <property type="match status" value="1"/>
</dbReference>
<dbReference type="GO" id="GO:0005737">
    <property type="term" value="C:cytoplasm"/>
    <property type="evidence" value="ECO:0007669"/>
    <property type="project" value="UniProtKB-SubCell"/>
</dbReference>
<evidence type="ECO:0000256" key="16">
    <source>
        <dbReference type="ARBA" id="ARBA00033235"/>
    </source>
</evidence>
<evidence type="ECO:0000256" key="14">
    <source>
        <dbReference type="ARBA" id="ARBA00022777"/>
    </source>
</evidence>
<dbReference type="Gene3D" id="3.50.30.10">
    <property type="entry name" value="Phosphohistidine domain"/>
    <property type="match status" value="1"/>
</dbReference>
<evidence type="ECO:0000256" key="9">
    <source>
        <dbReference type="ARBA" id="ARBA00022490"/>
    </source>
</evidence>
<evidence type="ECO:0000256" key="7">
    <source>
        <dbReference type="ARBA" id="ARBA00016544"/>
    </source>
</evidence>
<dbReference type="GO" id="GO:0008965">
    <property type="term" value="F:phosphoenolpyruvate-protein phosphotransferase activity"/>
    <property type="evidence" value="ECO:0007669"/>
    <property type="project" value="UniProtKB-EC"/>
</dbReference>
<evidence type="ECO:0000256" key="11">
    <source>
        <dbReference type="ARBA" id="ARBA00022679"/>
    </source>
</evidence>
<organism evidence="24 25">
    <name type="scientific">Ligilactobacillus acidipiscis</name>
    <dbReference type="NCBI Taxonomy" id="89059"/>
    <lineage>
        <taxon>Bacteria</taxon>
        <taxon>Bacillati</taxon>
        <taxon>Bacillota</taxon>
        <taxon>Bacilli</taxon>
        <taxon>Lactobacillales</taxon>
        <taxon>Lactobacillaceae</taxon>
        <taxon>Ligilactobacillus</taxon>
    </lineage>
</organism>
<keyword evidence="8 17" id="KW-0813">Transport</keyword>
<feature type="domain" description="PEP-utilising enzyme C-terminal" evidence="22">
    <location>
        <begin position="252"/>
        <end position="543"/>
    </location>
</feature>
<comment type="caution">
    <text evidence="24">The sequence shown here is derived from an EMBL/GenBank/DDBJ whole genome shotgun (WGS) entry which is preliminary data.</text>
</comment>
<dbReference type="GO" id="GO:0016301">
    <property type="term" value="F:kinase activity"/>
    <property type="evidence" value="ECO:0007669"/>
    <property type="project" value="UniProtKB-KW"/>
</dbReference>
<dbReference type="InterPro" id="IPR000121">
    <property type="entry name" value="PEP_util_C"/>
</dbReference>
<dbReference type="InterPro" id="IPR008731">
    <property type="entry name" value="PTS_EIN"/>
</dbReference>
<dbReference type="InterPro" id="IPR036637">
    <property type="entry name" value="Phosphohistidine_dom_sf"/>
</dbReference>
<evidence type="ECO:0000256" key="3">
    <source>
        <dbReference type="ARBA" id="ARBA00002728"/>
    </source>
</evidence>
<comment type="subcellular location">
    <subcellularLocation>
        <location evidence="4 17">Cytoplasm</location>
    </subcellularLocation>
</comment>
<reference evidence="24" key="2">
    <citation type="submission" date="2021-09" db="EMBL/GenBank/DDBJ databases">
        <authorList>
            <person name="Gilroy R."/>
        </authorList>
    </citation>
    <scope>NUCLEOTIDE SEQUENCE</scope>
    <source>
        <strain evidence="24">CHK174-6876</strain>
    </source>
</reference>
<dbReference type="InterPro" id="IPR024692">
    <property type="entry name" value="PTS_EI"/>
</dbReference>
<evidence type="ECO:0000256" key="19">
    <source>
        <dbReference type="PIRSR" id="PIRSR000732-2"/>
    </source>
</evidence>
<dbReference type="InterPro" id="IPR008279">
    <property type="entry name" value="PEP-util_enz_mobile_dom"/>
</dbReference>
<dbReference type="InterPro" id="IPR015813">
    <property type="entry name" value="Pyrv/PenolPyrv_kinase-like_dom"/>
</dbReference>
<evidence type="ECO:0000313" key="24">
    <source>
        <dbReference type="EMBL" id="HJE97560.1"/>
    </source>
</evidence>
<dbReference type="InterPro" id="IPR050499">
    <property type="entry name" value="PEP-utilizing_PTS_enzyme"/>
</dbReference>
<feature type="binding site" evidence="20">
    <location>
        <position position="457"/>
    </location>
    <ligand>
        <name>Mg(2+)</name>
        <dbReference type="ChEBI" id="CHEBI:18420"/>
    </ligand>
</feature>
<dbReference type="EC" id="2.7.3.9" evidence="6 17"/>
<keyword evidence="12 17" id="KW-0598">Phosphotransferase system</keyword>
<keyword evidence="14 17" id="KW-0418">Kinase</keyword>
<dbReference type="PROSITE" id="PS00742">
    <property type="entry name" value="PEP_ENZYMES_2"/>
    <property type="match status" value="1"/>
</dbReference>
<evidence type="ECO:0000259" key="23">
    <source>
        <dbReference type="Pfam" id="PF05524"/>
    </source>
</evidence>
<evidence type="ECO:0000256" key="13">
    <source>
        <dbReference type="ARBA" id="ARBA00022723"/>
    </source>
</evidence>
<keyword evidence="10 17" id="KW-0762">Sugar transport</keyword>
<dbReference type="PANTHER" id="PTHR46244:SF3">
    <property type="entry name" value="PHOSPHOENOLPYRUVATE-PROTEIN PHOSPHOTRANSFERASE"/>
    <property type="match status" value="1"/>
</dbReference>
<feature type="domain" description="Phosphotransferase system enzyme I N-terminal" evidence="23">
    <location>
        <begin position="6"/>
        <end position="128"/>
    </location>
</feature>
<dbReference type="InterPro" id="IPR036618">
    <property type="entry name" value="PtsI_HPr-bd_sf"/>
</dbReference>
<reference evidence="24" key="1">
    <citation type="journal article" date="2021" name="PeerJ">
        <title>Extensive microbial diversity within the chicken gut microbiome revealed by metagenomics and culture.</title>
        <authorList>
            <person name="Gilroy R."/>
            <person name="Ravi A."/>
            <person name="Getino M."/>
            <person name="Pursley I."/>
            <person name="Horton D.L."/>
            <person name="Alikhan N.F."/>
            <person name="Baker D."/>
            <person name="Gharbi K."/>
            <person name="Hall N."/>
            <person name="Watson M."/>
            <person name="Adriaenssens E.M."/>
            <person name="Foster-Nyarko E."/>
            <person name="Jarju S."/>
            <person name="Secka A."/>
            <person name="Antonio M."/>
            <person name="Oren A."/>
            <person name="Chaudhuri R.R."/>
            <person name="La Ragione R."/>
            <person name="Hildebrand F."/>
            <person name="Pallen M.J."/>
        </authorList>
    </citation>
    <scope>NUCLEOTIDE SEQUENCE</scope>
    <source>
        <strain evidence="24">CHK174-6876</strain>
    </source>
</reference>
<sequence>MTKMLKGIAASDGIAAAKAYMLVQPDLSFSETKIDDPEAEIARLNDAVAASKKELEVIKTKAAENLGDEEAQVFEAHLTILYDPEMLGQISDKIKNDKVNAEAAVKSVTDMFIQMFEGMTDNAYMQERAGDVRDVTKRLMSHLLGVTLPSPALINEEVVIVAHDLTPSDTAQLDRKYVKGFITDIGGRTSHSAIMSRTLEIPAIVGSGSATDDIKADQTVIIDGINGDALVDPSDAELKEYQQKADDFAAQKAEWAQLKNEQSVTADGKQVTLGANIGTPKDVEGATDNGAEAVGLFRSEFLYMDASELPSEDDQFEAYKQAVEGMNGKQVVVRTMDIGGDKKLPYLPLPEEQNPFLGYRAIRISLDRQDIFRTQLRALLRASAYGRLAVMFPMIATVKEFKDAKAIFEEEKAKLVADGVKVSDDIEVGMMMEIPAAAMIADKLAKYADFFSIGTNDLIQYSMAADRGNEHVSYLYQPYNPSLLRLIKNIIDASHKEGKWTGMCGEMAGDQVAVPLLAGLGLDEYSMSATSILKTRSLLKKLDTNKMKELADKAVTECETTEEVVDLVHKYTD</sequence>
<feature type="binding site" evidence="19">
    <location>
        <position position="467"/>
    </location>
    <ligand>
        <name>phosphoenolpyruvate</name>
        <dbReference type="ChEBI" id="CHEBI:58702"/>
    </ligand>
</feature>
<evidence type="ECO:0000256" key="20">
    <source>
        <dbReference type="PIRSR" id="PIRSR000732-3"/>
    </source>
</evidence>
<feature type="binding site" evidence="19">
    <location>
        <position position="334"/>
    </location>
    <ligand>
        <name>phosphoenolpyruvate</name>
        <dbReference type="ChEBI" id="CHEBI:58702"/>
    </ligand>
</feature>
<dbReference type="NCBIfam" id="TIGR01417">
    <property type="entry name" value="PTS_I_fam"/>
    <property type="match status" value="1"/>
</dbReference>
<dbReference type="GO" id="GO:0046872">
    <property type="term" value="F:metal ion binding"/>
    <property type="evidence" value="ECO:0007669"/>
    <property type="project" value="UniProtKB-KW"/>
</dbReference>
<dbReference type="InterPro" id="IPR006318">
    <property type="entry name" value="PTS_EI-like"/>
</dbReference>
<feature type="domain" description="PEP-utilising enzyme mobile" evidence="21">
    <location>
        <begin position="155"/>
        <end position="227"/>
    </location>
</feature>
<evidence type="ECO:0000256" key="8">
    <source>
        <dbReference type="ARBA" id="ARBA00022448"/>
    </source>
</evidence>
<dbReference type="InterPro" id="IPR018274">
    <property type="entry name" value="PEP_util_AS"/>
</dbReference>
<dbReference type="InterPro" id="IPR023151">
    <property type="entry name" value="PEP_util_CS"/>
</dbReference>
<dbReference type="AlphaFoldDB" id="A0A921F9B2"/>
<feature type="binding site" evidence="20">
    <location>
        <position position="433"/>
    </location>
    <ligand>
        <name>Mg(2+)</name>
        <dbReference type="ChEBI" id="CHEBI:18420"/>
    </ligand>
</feature>
<evidence type="ECO:0000259" key="22">
    <source>
        <dbReference type="Pfam" id="PF02896"/>
    </source>
</evidence>
<keyword evidence="11 17" id="KW-0808">Transferase</keyword>
<evidence type="ECO:0000256" key="6">
    <source>
        <dbReference type="ARBA" id="ARBA00012232"/>
    </source>
</evidence>
<dbReference type="SUPFAM" id="SSF51621">
    <property type="entry name" value="Phosphoenolpyruvate/pyruvate domain"/>
    <property type="match status" value="1"/>
</dbReference>
<dbReference type="Pfam" id="PF05524">
    <property type="entry name" value="PEP-utilisers_N"/>
    <property type="match status" value="1"/>
</dbReference>
<evidence type="ECO:0000259" key="21">
    <source>
        <dbReference type="Pfam" id="PF00391"/>
    </source>
</evidence>
<keyword evidence="15 17" id="KW-0460">Magnesium</keyword>
<comment type="similarity">
    <text evidence="5 17">Belongs to the PEP-utilizing enzyme family.</text>
</comment>
<dbReference type="SUPFAM" id="SSF52009">
    <property type="entry name" value="Phosphohistidine domain"/>
    <property type="match status" value="1"/>
</dbReference>
<comment type="catalytic activity">
    <reaction evidence="1 17">
        <text>L-histidyl-[protein] + phosphoenolpyruvate = N(pros)-phospho-L-histidyl-[protein] + pyruvate</text>
        <dbReference type="Rhea" id="RHEA:23880"/>
        <dbReference type="Rhea" id="RHEA-COMP:9745"/>
        <dbReference type="Rhea" id="RHEA-COMP:9746"/>
        <dbReference type="ChEBI" id="CHEBI:15361"/>
        <dbReference type="ChEBI" id="CHEBI:29979"/>
        <dbReference type="ChEBI" id="CHEBI:58702"/>
        <dbReference type="ChEBI" id="CHEBI:64837"/>
        <dbReference type="EC" id="2.7.3.9"/>
    </reaction>
</comment>
<evidence type="ECO:0000256" key="5">
    <source>
        <dbReference type="ARBA" id="ARBA00007837"/>
    </source>
</evidence>
<dbReference type="FunFam" id="1.10.274.10:FF:000001">
    <property type="entry name" value="Phosphoenolpyruvate-protein phosphotransferase"/>
    <property type="match status" value="1"/>
</dbReference>
<keyword evidence="9 17" id="KW-0963">Cytoplasm</keyword>
<accession>A0A921F9B2</accession>
<comment type="cofactor">
    <cofactor evidence="2 17 20">
        <name>Mg(2+)</name>
        <dbReference type="ChEBI" id="CHEBI:18420"/>
    </cofactor>
</comment>
<dbReference type="Proteomes" id="UP000707535">
    <property type="component" value="Unassembled WGS sequence"/>
</dbReference>
<dbReference type="PANTHER" id="PTHR46244">
    <property type="entry name" value="PHOSPHOENOLPYRUVATE-PROTEIN PHOSPHOTRANSFERASE"/>
    <property type="match status" value="1"/>
</dbReference>
<dbReference type="FunFam" id="3.20.20.60:FF:000007">
    <property type="entry name" value="Phosphoenolpyruvate-protein phosphotransferase"/>
    <property type="match status" value="1"/>
</dbReference>
<feature type="active site" description="Proton donor" evidence="18">
    <location>
        <position position="504"/>
    </location>
</feature>
<proteinExistence type="inferred from homology"/>
<evidence type="ECO:0000256" key="18">
    <source>
        <dbReference type="PIRSR" id="PIRSR000732-1"/>
    </source>
</evidence>
<dbReference type="Gene3D" id="1.10.274.10">
    <property type="entry name" value="PtsI, HPr-binding domain"/>
    <property type="match status" value="1"/>
</dbReference>
<dbReference type="PIRSF" id="PIRSF000732">
    <property type="entry name" value="PTS_enzyme_I"/>
    <property type="match status" value="1"/>
</dbReference>
<dbReference type="GO" id="GO:0009401">
    <property type="term" value="P:phosphoenolpyruvate-dependent sugar phosphotransferase system"/>
    <property type="evidence" value="ECO:0007669"/>
    <property type="project" value="UniProtKB-KW"/>
</dbReference>
<evidence type="ECO:0000256" key="4">
    <source>
        <dbReference type="ARBA" id="ARBA00004496"/>
    </source>
</evidence>
<comment type="function">
    <text evidence="3 17">General (non sugar-specific) component of the phosphoenolpyruvate-dependent sugar phosphotransferase system (sugar PTS). This major carbohydrate active-transport system catalyzes the phosphorylation of incoming sugar substrates concomitantly with their translocation across the cell membrane. Enzyme I transfers the phosphoryl group from phosphoenolpyruvate (PEP) to the phosphoryl carrier protein (HPr).</text>
</comment>
<protein>
    <recommendedName>
        <fullName evidence="7 17">Phosphoenolpyruvate-protein phosphotransferase</fullName>
        <ecNumber evidence="6 17">2.7.3.9</ecNumber>
    </recommendedName>
    <alternativeName>
        <fullName evidence="16 17">Phosphotransferase system, enzyme I</fullName>
    </alternativeName>
</protein>
<evidence type="ECO:0000256" key="15">
    <source>
        <dbReference type="ARBA" id="ARBA00022842"/>
    </source>
</evidence>
<name>A0A921F9B2_9LACO</name>
<feature type="binding site" evidence="19">
    <location>
        <begin position="456"/>
        <end position="457"/>
    </location>
    <ligand>
        <name>phosphoenolpyruvate</name>
        <dbReference type="ChEBI" id="CHEBI:58702"/>
    </ligand>
</feature>
<evidence type="ECO:0000256" key="1">
    <source>
        <dbReference type="ARBA" id="ARBA00000683"/>
    </source>
</evidence>
<dbReference type="PROSITE" id="PS00370">
    <property type="entry name" value="PEP_ENZYMES_PHOS_SITE"/>
    <property type="match status" value="1"/>
</dbReference>
<gene>
    <name evidence="24" type="primary">ptsP</name>
    <name evidence="24" type="ORF">K8V00_08055</name>
</gene>
<evidence type="ECO:0000256" key="2">
    <source>
        <dbReference type="ARBA" id="ARBA00001946"/>
    </source>
</evidence>
<evidence type="ECO:0000256" key="12">
    <source>
        <dbReference type="ARBA" id="ARBA00022683"/>
    </source>
</evidence>
<feature type="binding site" evidence="19">
    <location>
        <position position="298"/>
    </location>
    <ligand>
        <name>phosphoenolpyruvate</name>
        <dbReference type="ChEBI" id="CHEBI:58702"/>
    </ligand>
</feature>
<evidence type="ECO:0000256" key="17">
    <source>
        <dbReference type="PIRNR" id="PIRNR000732"/>
    </source>
</evidence>
<evidence type="ECO:0000313" key="25">
    <source>
        <dbReference type="Proteomes" id="UP000707535"/>
    </source>
</evidence>
<dbReference type="Gene3D" id="3.20.20.60">
    <property type="entry name" value="Phosphoenolpyruvate-binding domains"/>
    <property type="match status" value="1"/>
</dbReference>
<dbReference type="Pfam" id="PF02896">
    <property type="entry name" value="PEP-utilizers_C"/>
    <property type="match status" value="1"/>
</dbReference>
<dbReference type="SUPFAM" id="SSF47831">
    <property type="entry name" value="Enzyme I of the PEP:sugar phosphotransferase system HPr-binding (sub)domain"/>
    <property type="match status" value="1"/>
</dbReference>
<dbReference type="PRINTS" id="PR01736">
    <property type="entry name" value="PHPHTRNFRASE"/>
</dbReference>
<keyword evidence="13 17" id="KW-0479">Metal-binding</keyword>